<dbReference type="InterPro" id="IPR000917">
    <property type="entry name" value="Sulfatase_N"/>
</dbReference>
<evidence type="ECO:0000313" key="4">
    <source>
        <dbReference type="EMBL" id="PSW23224.1"/>
    </source>
</evidence>
<dbReference type="Gene3D" id="3.40.720.10">
    <property type="entry name" value="Alkaline Phosphatase, subunit A"/>
    <property type="match status" value="1"/>
</dbReference>
<keyword evidence="1" id="KW-0812">Transmembrane</keyword>
<dbReference type="InterPro" id="IPR017850">
    <property type="entry name" value="Alkaline_phosphatase_core_sf"/>
</dbReference>
<reference evidence="4 5" key="1">
    <citation type="submission" date="2018-01" db="EMBL/GenBank/DDBJ databases">
        <title>Whole genome sequencing of Histamine producing bacteria.</title>
        <authorList>
            <person name="Butler K."/>
        </authorList>
    </citation>
    <scope>NUCLEOTIDE SEQUENCE [LARGE SCALE GENOMIC DNA]</scope>
    <source>
        <strain evidence="4 5">DSM 24669</strain>
    </source>
</reference>
<dbReference type="PANTHER" id="PTHR43751">
    <property type="entry name" value="SULFATASE"/>
    <property type="match status" value="1"/>
</dbReference>
<dbReference type="Pfam" id="PF00884">
    <property type="entry name" value="Sulfatase"/>
    <property type="match status" value="1"/>
</dbReference>
<sequence>MVASGNNYKDKVSQLISWGHWFSFFNIIAAMLFGTRYIVHSEWPVTLLGQLYLLLSWVGHFGFLVFGFYILIIFPASFLIPSQRLMRLFAVLIATLGLTTLILDTYAYTTLDLHLSPLVWDLLLSGEKSELNARWQYLFIAVPILFLLQLVLSEWLWRKLRKLTRKHVGGPIALIFGLCFLGSHLVYIWADAFLYRPVTMQRSNFPLSYPMTAKNFMEKHGLIDRNEYAKRKEQKGDAETPLIRYPIEKLSFSDQGTNQNVLIVMVDGLRSDMIESTTMPNLTKFAEQNLNFTNHYSTSNDNTVGVFGLFYGLPGSYLESIRTEATNPVLVSTLNKRNYQFGLFSSDNFTAPIYYQTLFEQQKLAAHTTDDVAPNDQLAVSNWQQWLGTAQEDDSPWFSYIELLSVQEFEEGGDYTPTFTPSLSTTAKNTKITDPDVLLKNSYRNAAYYADSLVSQILDTLEQQQALNNTIVIITSNHGTEFNETGTNSWGSNSNYSQYQLKVPLVIHWPEREPEVVATMTSHLDVVPTLMETLLNVSTTSDKYSSGHNLFDIDPDRRWVIAGDSKDIVVIQKNSTTVVDRYGNYQVYDKDYRVKDERRPKLSTLMQVMNELKRFYHPQK</sequence>
<evidence type="ECO:0000259" key="3">
    <source>
        <dbReference type="Pfam" id="PF11893"/>
    </source>
</evidence>
<accession>A0A0J8VB19</accession>
<feature type="transmembrane region" description="Helical" evidence="1">
    <location>
        <begin position="168"/>
        <end position="190"/>
    </location>
</feature>
<proteinExistence type="predicted"/>
<feature type="transmembrane region" description="Helical" evidence="1">
    <location>
        <begin position="51"/>
        <end position="76"/>
    </location>
</feature>
<comment type="caution">
    <text evidence="4">The sequence shown here is derived from an EMBL/GenBank/DDBJ whole genome shotgun (WGS) entry which is preliminary data.</text>
</comment>
<dbReference type="STRING" id="680026.AB733_12925"/>
<keyword evidence="5" id="KW-1185">Reference proteome</keyword>
<dbReference type="RefSeq" id="WP_048899140.1">
    <property type="nucleotide sequence ID" value="NZ_AP024852.1"/>
</dbReference>
<dbReference type="PANTHER" id="PTHR43751:SF3">
    <property type="entry name" value="SULFATASE N-TERMINAL DOMAIN-CONTAINING PROTEIN"/>
    <property type="match status" value="1"/>
</dbReference>
<dbReference type="EMBL" id="PYLZ01000009">
    <property type="protein sequence ID" value="PSW23224.1"/>
    <property type="molecule type" value="Genomic_DNA"/>
</dbReference>
<evidence type="ECO:0000256" key="1">
    <source>
        <dbReference type="SAM" id="Phobius"/>
    </source>
</evidence>
<evidence type="ECO:0000259" key="2">
    <source>
        <dbReference type="Pfam" id="PF00884"/>
    </source>
</evidence>
<dbReference type="Proteomes" id="UP000240481">
    <property type="component" value="Unassembled WGS sequence"/>
</dbReference>
<feature type="transmembrane region" description="Helical" evidence="1">
    <location>
        <begin position="135"/>
        <end position="156"/>
    </location>
</feature>
<gene>
    <name evidence="4" type="ORF">C9I94_16505</name>
</gene>
<keyword evidence="1" id="KW-1133">Transmembrane helix</keyword>
<keyword evidence="1" id="KW-0472">Membrane</keyword>
<dbReference type="SUPFAM" id="SSF53649">
    <property type="entry name" value="Alkaline phosphatase-like"/>
    <property type="match status" value="1"/>
</dbReference>
<dbReference type="PIRSF" id="PIRSF004950">
    <property type="entry name" value="Mmb_sulf_HI0842"/>
    <property type="match status" value="1"/>
</dbReference>
<feature type="domain" description="Sulfatase N-terminal" evidence="2">
    <location>
        <begin position="259"/>
        <end position="534"/>
    </location>
</feature>
<feature type="domain" description="Inner membrane protein YejM N-terminal" evidence="3">
    <location>
        <begin position="6"/>
        <end position="252"/>
    </location>
</feature>
<feature type="transmembrane region" description="Helical" evidence="1">
    <location>
        <begin position="21"/>
        <end position="39"/>
    </location>
</feature>
<dbReference type="AlphaFoldDB" id="A0A0J8VB19"/>
<evidence type="ECO:0000313" key="5">
    <source>
        <dbReference type="Proteomes" id="UP000240481"/>
    </source>
</evidence>
<dbReference type="InterPro" id="IPR052701">
    <property type="entry name" value="GAG_Ulvan_Degrading_Sulfatases"/>
</dbReference>
<protein>
    <submittedName>
        <fullName evidence="4">DUF3413 domain-containing protein</fullName>
    </submittedName>
</protein>
<organism evidence="4 5">
    <name type="scientific">Photobacterium swingsii</name>
    <dbReference type="NCBI Taxonomy" id="680026"/>
    <lineage>
        <taxon>Bacteria</taxon>
        <taxon>Pseudomonadati</taxon>
        <taxon>Pseudomonadota</taxon>
        <taxon>Gammaproteobacteria</taxon>
        <taxon>Vibrionales</taxon>
        <taxon>Vibrionaceae</taxon>
        <taxon>Photobacterium</taxon>
    </lineage>
</organism>
<dbReference type="OrthoDB" id="236686at2"/>
<dbReference type="Pfam" id="PF11893">
    <property type="entry name" value="DUF3413"/>
    <property type="match status" value="1"/>
</dbReference>
<dbReference type="InterPro" id="IPR012159">
    <property type="entry name" value="YejM-like"/>
</dbReference>
<dbReference type="InterPro" id="IPR024588">
    <property type="entry name" value="YejM_N"/>
</dbReference>
<name>A0A0J8VB19_9GAMM</name>
<dbReference type="CDD" id="cd16148">
    <property type="entry name" value="sulfatase_like"/>
    <property type="match status" value="1"/>
</dbReference>
<feature type="transmembrane region" description="Helical" evidence="1">
    <location>
        <begin position="88"/>
        <end position="108"/>
    </location>
</feature>